<dbReference type="AlphaFoldDB" id="A0A3P7PIR7"/>
<dbReference type="Pfam" id="PF13874">
    <property type="entry name" value="Nup54"/>
    <property type="match status" value="1"/>
</dbReference>
<dbReference type="GO" id="GO:0036228">
    <property type="term" value="P:protein localization to nuclear inner membrane"/>
    <property type="evidence" value="ECO:0007669"/>
    <property type="project" value="TreeGrafter"/>
</dbReference>
<keyword evidence="6" id="KW-1185">Reference proteome</keyword>
<feature type="domain" description="Nucleoporin Nup54 alpha-helical" evidence="4">
    <location>
        <begin position="7"/>
        <end position="82"/>
    </location>
</feature>
<dbReference type="OrthoDB" id="6162375at2759"/>
<evidence type="ECO:0000313" key="5">
    <source>
        <dbReference type="EMBL" id="VDN19902.1"/>
    </source>
</evidence>
<dbReference type="GO" id="GO:0044613">
    <property type="term" value="C:nuclear pore central transport channel"/>
    <property type="evidence" value="ECO:0007669"/>
    <property type="project" value="TreeGrafter"/>
</dbReference>
<dbReference type="PANTHER" id="PTHR13000">
    <property type="entry name" value="NUCLEOPORIN P54"/>
    <property type="match status" value="1"/>
</dbReference>
<protein>
    <recommendedName>
        <fullName evidence="4">Nucleoporin Nup54 alpha-helical domain-containing protein</fullName>
    </recommendedName>
</protein>
<evidence type="ECO:0000313" key="6">
    <source>
        <dbReference type="Proteomes" id="UP000281553"/>
    </source>
</evidence>
<dbReference type="Proteomes" id="UP000281553">
    <property type="component" value="Unassembled WGS sequence"/>
</dbReference>
<sequence>MKVAGDLHTHHLSISQKISQLKRKQIELNHRVLKLLAKQTVARRAGFAISADEEALRSALEHIWTELTSPRGLRARIQQLLPTLRASNTGDSKLPASTSAVDVGDKKSTSDLSSSLMTAAWWQKPEIVEDLKEVVYSLFSHSSESPLLMLLSPSVL</sequence>
<dbReference type="EMBL" id="UYRU01070539">
    <property type="protein sequence ID" value="VDN19902.1"/>
    <property type="molecule type" value="Genomic_DNA"/>
</dbReference>
<keyword evidence="3" id="KW-0539">Nucleus</keyword>
<dbReference type="GO" id="GO:0006999">
    <property type="term" value="P:nuclear pore organization"/>
    <property type="evidence" value="ECO:0007669"/>
    <property type="project" value="TreeGrafter"/>
</dbReference>
<dbReference type="PANTHER" id="PTHR13000:SF0">
    <property type="entry name" value="NUCLEOPORIN P54"/>
    <property type="match status" value="1"/>
</dbReference>
<evidence type="ECO:0000256" key="3">
    <source>
        <dbReference type="ARBA" id="ARBA00023242"/>
    </source>
</evidence>
<accession>A0A3P7PIR7</accession>
<evidence type="ECO:0000256" key="2">
    <source>
        <dbReference type="ARBA" id="ARBA00022448"/>
    </source>
</evidence>
<comment type="subcellular location">
    <subcellularLocation>
        <location evidence="1">Nucleus</location>
    </subcellularLocation>
</comment>
<gene>
    <name evidence="5" type="ORF">DILT_LOCUS13509</name>
</gene>
<dbReference type="GO" id="GO:0017056">
    <property type="term" value="F:structural constituent of nuclear pore"/>
    <property type="evidence" value="ECO:0007669"/>
    <property type="project" value="TreeGrafter"/>
</dbReference>
<dbReference type="GO" id="GO:0006607">
    <property type="term" value="P:NLS-bearing protein import into nucleus"/>
    <property type="evidence" value="ECO:0007669"/>
    <property type="project" value="TreeGrafter"/>
</dbReference>
<evidence type="ECO:0000256" key="1">
    <source>
        <dbReference type="ARBA" id="ARBA00004123"/>
    </source>
</evidence>
<evidence type="ECO:0000259" key="4">
    <source>
        <dbReference type="Pfam" id="PF13874"/>
    </source>
</evidence>
<dbReference type="Gene3D" id="1.20.5.490">
    <property type="entry name" value="Single helix bin"/>
    <property type="match status" value="1"/>
</dbReference>
<proteinExistence type="predicted"/>
<keyword evidence="2" id="KW-0813">Transport</keyword>
<organism evidence="5 6">
    <name type="scientific">Dibothriocephalus latus</name>
    <name type="common">Fish tapeworm</name>
    <name type="synonym">Diphyllobothrium latum</name>
    <dbReference type="NCBI Taxonomy" id="60516"/>
    <lineage>
        <taxon>Eukaryota</taxon>
        <taxon>Metazoa</taxon>
        <taxon>Spiralia</taxon>
        <taxon>Lophotrochozoa</taxon>
        <taxon>Platyhelminthes</taxon>
        <taxon>Cestoda</taxon>
        <taxon>Eucestoda</taxon>
        <taxon>Diphyllobothriidea</taxon>
        <taxon>Diphyllobothriidae</taxon>
        <taxon>Dibothriocephalus</taxon>
    </lineage>
</organism>
<dbReference type="InterPro" id="IPR024864">
    <property type="entry name" value="Nup54/Nup57/Nup44"/>
</dbReference>
<name>A0A3P7PIR7_DIBLA</name>
<dbReference type="InterPro" id="IPR025712">
    <property type="entry name" value="Nup54_alpha-helical_dom"/>
</dbReference>
<reference evidence="5 6" key="1">
    <citation type="submission" date="2018-11" db="EMBL/GenBank/DDBJ databases">
        <authorList>
            <consortium name="Pathogen Informatics"/>
        </authorList>
    </citation>
    <scope>NUCLEOTIDE SEQUENCE [LARGE SCALE GENOMIC DNA]</scope>
</reference>